<evidence type="ECO:0000313" key="2">
    <source>
        <dbReference type="Proteomes" id="UP000887578"/>
    </source>
</evidence>
<name>A0A914QHH0_9BILA</name>
<proteinExistence type="predicted"/>
<organism evidence="2 3">
    <name type="scientific">Panagrolaimus davidi</name>
    <dbReference type="NCBI Taxonomy" id="227884"/>
    <lineage>
        <taxon>Eukaryota</taxon>
        <taxon>Metazoa</taxon>
        <taxon>Ecdysozoa</taxon>
        <taxon>Nematoda</taxon>
        <taxon>Chromadorea</taxon>
        <taxon>Rhabditida</taxon>
        <taxon>Tylenchina</taxon>
        <taxon>Panagrolaimomorpha</taxon>
        <taxon>Panagrolaimoidea</taxon>
        <taxon>Panagrolaimidae</taxon>
        <taxon>Panagrolaimus</taxon>
    </lineage>
</organism>
<protein>
    <submittedName>
        <fullName evidence="3">Uncharacterized protein</fullName>
    </submittedName>
</protein>
<reference evidence="3" key="1">
    <citation type="submission" date="2022-11" db="UniProtKB">
        <authorList>
            <consortium name="WormBaseParasite"/>
        </authorList>
    </citation>
    <scope>IDENTIFICATION</scope>
</reference>
<feature type="coiled-coil region" evidence="1">
    <location>
        <begin position="473"/>
        <end position="554"/>
    </location>
</feature>
<evidence type="ECO:0000313" key="3">
    <source>
        <dbReference type="WBParaSite" id="PDA_v2.g31358.t1"/>
    </source>
</evidence>
<accession>A0A914QHH0</accession>
<dbReference type="WBParaSite" id="PDA_v2.g31358.t1">
    <property type="protein sequence ID" value="PDA_v2.g31358.t1"/>
    <property type="gene ID" value="PDA_v2.g31358"/>
</dbReference>
<keyword evidence="2" id="KW-1185">Reference proteome</keyword>
<evidence type="ECO:0000256" key="1">
    <source>
        <dbReference type="SAM" id="Coils"/>
    </source>
</evidence>
<keyword evidence="1" id="KW-0175">Coiled coil</keyword>
<sequence>MSVAEFVFCEEENVVKKFPPKGLTPAVLAQVFKLEEASMNILSDEGDFSLPDGSAFNPPLSATATKFTIYGTRIFASIVTPAVQRDQSIGIAAPTLRKTISRSETKKEIDQIITNTCDIRRSVQLLSSAPQTCLLLDSVQILMSCTQDVKLEIDTKRYKCLNESTTLKAALLRCCNEICDTFFHCGLAMTNMQNLSSSLPQEFINIMSVFADPTKPELQIILDLSCENIREASDELVKISTEITNKVEHARTHLTEIIEVAIETELSFKTKEEETSKLINTCKEKKAELQSVKSFHIDQYKAQLNHRDVVYSTYNKQIIGYQSTYAESVFRATGDALSEMNEAISAIINSTAAKVKEFLPFNTFAASIEARDVSEKSLLALLATIRNEGLEDFNKLDQNITRYIIFLKVHLEYNPNTKAGKEAKNLAAKLLHFLKKLGTDFEAIKPSEMLNNEPFKTELKEFKAVMDAVLSILNEVKENLKAKEVAKKDEVERKRLAKEKGLQHIAEAKKYALDLAKENYEKENEKAEEFRKKLNEDQEIIMKLAAEMASLNLETLDLGNFADTGNEYLLPIIVKIMMNACGRCIQFGHCAEIYAEISSKHVMPIMNDVACSIVLDKKQAQVRQSNLQKNLKKIKADVEYLIKNRVEKNEKTEVPKILEAFATNCYQSMSIDFDVDAEANMWDRMLGYLK</sequence>
<dbReference type="AlphaFoldDB" id="A0A914QHH0"/>
<dbReference type="Proteomes" id="UP000887578">
    <property type="component" value="Unplaced"/>
</dbReference>